<feature type="coiled-coil region" evidence="1">
    <location>
        <begin position="222"/>
        <end position="279"/>
    </location>
</feature>
<name>A0A850RDI1_9GAMM</name>
<dbReference type="PANTHER" id="PTHR42714:SF2">
    <property type="entry name" value="TRNA MODIFICATION GTPASE GTPBP3, MITOCHONDRIAL"/>
    <property type="match status" value="1"/>
</dbReference>
<dbReference type="RefSeq" id="WP_176978108.1">
    <property type="nucleotide sequence ID" value="NZ_JABZEO010000022.1"/>
</dbReference>
<dbReference type="GO" id="GO:0005737">
    <property type="term" value="C:cytoplasm"/>
    <property type="evidence" value="ECO:0007669"/>
    <property type="project" value="TreeGrafter"/>
</dbReference>
<evidence type="ECO:0000313" key="3">
    <source>
        <dbReference type="EMBL" id="NVZ11408.1"/>
    </source>
</evidence>
<proteinExistence type="predicted"/>
<dbReference type="InterPro" id="IPR006073">
    <property type="entry name" value="GTP-bd"/>
</dbReference>
<reference evidence="3 4" key="1">
    <citation type="submission" date="2020-06" db="EMBL/GenBank/DDBJ databases">
        <title>Whole-genome sequence of Allochromatium humboldtianum DSM 21881, type strain.</title>
        <authorList>
            <person name="Kyndt J.A."/>
            <person name="Meyer T.E."/>
        </authorList>
    </citation>
    <scope>NUCLEOTIDE SEQUENCE [LARGE SCALE GENOMIC DNA]</scope>
    <source>
        <strain evidence="3 4">DSM 21881</strain>
    </source>
</reference>
<dbReference type="SUPFAM" id="SSF52540">
    <property type="entry name" value="P-loop containing nucleoside triphosphate hydrolases"/>
    <property type="match status" value="1"/>
</dbReference>
<dbReference type="Pfam" id="PF01926">
    <property type="entry name" value="MMR_HSR1"/>
    <property type="match status" value="1"/>
</dbReference>
<keyword evidence="1" id="KW-0175">Coiled coil</keyword>
<dbReference type="GO" id="GO:0005525">
    <property type="term" value="F:GTP binding"/>
    <property type="evidence" value="ECO:0007669"/>
    <property type="project" value="InterPro"/>
</dbReference>
<dbReference type="EMBL" id="JABZEO010000022">
    <property type="protein sequence ID" value="NVZ11408.1"/>
    <property type="molecule type" value="Genomic_DNA"/>
</dbReference>
<dbReference type="InterPro" id="IPR027417">
    <property type="entry name" value="P-loop_NTPase"/>
</dbReference>
<gene>
    <name evidence="3" type="ORF">HW932_19335</name>
</gene>
<evidence type="ECO:0000256" key="1">
    <source>
        <dbReference type="SAM" id="Coils"/>
    </source>
</evidence>
<dbReference type="PANTHER" id="PTHR42714">
    <property type="entry name" value="TRNA MODIFICATION GTPASE GTPBP3"/>
    <property type="match status" value="1"/>
</dbReference>
<dbReference type="GO" id="GO:0002098">
    <property type="term" value="P:tRNA wobble uridine modification"/>
    <property type="evidence" value="ECO:0007669"/>
    <property type="project" value="TreeGrafter"/>
</dbReference>
<sequence length="303" mass="34433">MNIGISESIDVTFDRYLPKTRSLRETLASALQIREQALKVTNCGLLKAGKSSLFNALTDHLETELFKTSPVRATIKNQTENETLSNHPFVFTDTPGLDAKNDKGVLDDVEAWKEVLLADVLLFVHNPSTGELHQAEIEFLTQLASEVGVSHQGLSDRLLVILSHLDSCAGEMEKIASIVRNQVKDCVGFEPRIFPVSFTTYRKGRLEQKPKLIEHSRIPTLRNYLVEQLERLQEVAQNARQRRIIELKNDLLLALDQQINEREKQISQLKRRADAANASLKKDFEQFLKQTRHKISVYDAQGY</sequence>
<feature type="domain" description="G" evidence="2">
    <location>
        <begin position="43"/>
        <end position="136"/>
    </location>
</feature>
<accession>A0A850RDI1</accession>
<dbReference type="AlphaFoldDB" id="A0A850RDI1"/>
<dbReference type="GO" id="GO:0030488">
    <property type="term" value="P:tRNA methylation"/>
    <property type="evidence" value="ECO:0007669"/>
    <property type="project" value="TreeGrafter"/>
</dbReference>
<dbReference type="Proteomes" id="UP000592294">
    <property type="component" value="Unassembled WGS sequence"/>
</dbReference>
<keyword evidence="4" id="KW-1185">Reference proteome</keyword>
<protein>
    <submittedName>
        <fullName evidence="3">50S ribosome-binding GTPase</fullName>
    </submittedName>
</protein>
<dbReference type="Gene3D" id="3.40.50.300">
    <property type="entry name" value="P-loop containing nucleotide triphosphate hydrolases"/>
    <property type="match status" value="1"/>
</dbReference>
<evidence type="ECO:0000259" key="2">
    <source>
        <dbReference type="Pfam" id="PF01926"/>
    </source>
</evidence>
<evidence type="ECO:0000313" key="4">
    <source>
        <dbReference type="Proteomes" id="UP000592294"/>
    </source>
</evidence>
<comment type="caution">
    <text evidence="3">The sequence shown here is derived from an EMBL/GenBank/DDBJ whole genome shotgun (WGS) entry which is preliminary data.</text>
</comment>
<organism evidence="3 4">
    <name type="scientific">Allochromatium humboldtianum</name>
    <dbReference type="NCBI Taxonomy" id="504901"/>
    <lineage>
        <taxon>Bacteria</taxon>
        <taxon>Pseudomonadati</taxon>
        <taxon>Pseudomonadota</taxon>
        <taxon>Gammaproteobacteria</taxon>
        <taxon>Chromatiales</taxon>
        <taxon>Chromatiaceae</taxon>
        <taxon>Allochromatium</taxon>
    </lineage>
</organism>